<name>A0A2P1C8E7_STIJA</name>
<feature type="domain" description="CUB" evidence="4">
    <location>
        <begin position="64"/>
        <end position="194"/>
    </location>
</feature>
<proteinExistence type="evidence at transcript level"/>
<dbReference type="InterPro" id="IPR016187">
    <property type="entry name" value="CTDL_fold"/>
</dbReference>
<dbReference type="InterPro" id="IPR036055">
    <property type="entry name" value="LDL_receptor-like_sf"/>
</dbReference>
<dbReference type="SMART" id="SM00192">
    <property type="entry name" value="LDLa"/>
    <property type="match status" value="1"/>
</dbReference>
<dbReference type="GO" id="GO:0030246">
    <property type="term" value="F:carbohydrate binding"/>
    <property type="evidence" value="ECO:0007669"/>
    <property type="project" value="UniProtKB-KW"/>
</dbReference>
<reference evidence="7" key="2">
    <citation type="submission" date="2017-10" db="EMBL/GenBank/DDBJ databases">
        <title>AjCTL-1, a novel C-type lectin from the sea cucumber Apostichopus japonicas, specifically binds to D-galactose.</title>
        <authorList>
            <person name="Wang H."/>
            <person name="Xue Z."/>
            <person name="Liu Z."/>
            <person name="Wang W."/>
            <person name="Wang F."/>
            <person name="Wang Y."/>
            <person name="Wang L."/>
            <person name="Song L."/>
        </authorList>
    </citation>
    <scope>NUCLEOTIDE SEQUENCE</scope>
</reference>
<evidence type="ECO:0000256" key="3">
    <source>
        <dbReference type="SAM" id="SignalP"/>
    </source>
</evidence>
<evidence type="ECO:0000256" key="1">
    <source>
        <dbReference type="ARBA" id="ARBA00023157"/>
    </source>
</evidence>
<dbReference type="Pfam" id="PF00057">
    <property type="entry name" value="Ldl_recept_a"/>
    <property type="match status" value="1"/>
</dbReference>
<dbReference type="InterPro" id="IPR016186">
    <property type="entry name" value="C-type_lectin-like/link_sf"/>
</dbReference>
<evidence type="ECO:0000313" key="6">
    <source>
        <dbReference type="EMBL" id="AVJ47489.1"/>
    </source>
</evidence>
<dbReference type="Gene3D" id="2.60.120.290">
    <property type="entry name" value="Spermadhesin, CUB domain"/>
    <property type="match status" value="1"/>
</dbReference>
<dbReference type="SUPFAM" id="SSF56436">
    <property type="entry name" value="C-type lectin-like"/>
    <property type="match status" value="1"/>
</dbReference>
<protein>
    <submittedName>
        <fullName evidence="7">C-type lectin 1</fullName>
    </submittedName>
    <submittedName>
        <fullName evidence="6">Galactose specific binding C-type lectin</fullName>
    </submittedName>
</protein>
<keyword evidence="3" id="KW-0732">Signal</keyword>
<dbReference type="InterPro" id="IPR050111">
    <property type="entry name" value="C-type_lectin/snaclec_domain"/>
</dbReference>
<evidence type="ECO:0000256" key="2">
    <source>
        <dbReference type="PROSITE-ProRule" id="PRU00059"/>
    </source>
</evidence>
<evidence type="ECO:0000259" key="5">
    <source>
        <dbReference type="PROSITE" id="PS50041"/>
    </source>
</evidence>
<dbReference type="CDD" id="cd00041">
    <property type="entry name" value="CUB"/>
    <property type="match status" value="1"/>
</dbReference>
<dbReference type="CDD" id="cd00112">
    <property type="entry name" value="LDLa"/>
    <property type="match status" value="1"/>
</dbReference>
<dbReference type="Pfam" id="PF00431">
    <property type="entry name" value="CUB"/>
    <property type="match status" value="1"/>
</dbReference>
<dbReference type="InterPro" id="IPR035914">
    <property type="entry name" value="Sperma_CUB_dom_sf"/>
</dbReference>
<dbReference type="SMART" id="SM00042">
    <property type="entry name" value="CUB"/>
    <property type="match status" value="1"/>
</dbReference>
<dbReference type="PROSITE" id="PS50041">
    <property type="entry name" value="C_TYPE_LECTIN_2"/>
    <property type="match status" value="1"/>
</dbReference>
<keyword evidence="6" id="KW-0430">Lectin</keyword>
<reference evidence="6" key="1">
    <citation type="submission" date="2017-03" db="EMBL/GenBank/DDBJ databases">
        <title>AjGSLN, a novel C-type lectin from the sea cucumber Apostichopus japonicas, specifically bind to D-galactose.</title>
        <authorList>
            <person name="Wang H."/>
            <person name="Xue Z."/>
            <person name="Yi Q."/>
            <person name="Wang L."/>
            <person name="Song L."/>
        </authorList>
    </citation>
    <scope>NUCLEOTIDE SEQUENCE</scope>
</reference>
<comment type="caution">
    <text evidence="2">Lacks conserved residue(s) required for the propagation of feature annotation.</text>
</comment>
<dbReference type="Gene3D" id="3.10.100.10">
    <property type="entry name" value="Mannose-Binding Protein A, subunit A"/>
    <property type="match status" value="1"/>
</dbReference>
<dbReference type="Gene3D" id="4.10.400.10">
    <property type="entry name" value="Low-density Lipoprotein Receptor"/>
    <property type="match status" value="1"/>
</dbReference>
<evidence type="ECO:0000313" key="7">
    <source>
        <dbReference type="EMBL" id="AXM05368.1"/>
    </source>
</evidence>
<dbReference type="PANTHER" id="PTHR22803">
    <property type="entry name" value="MANNOSE, PHOSPHOLIPASE, LECTIN RECEPTOR RELATED"/>
    <property type="match status" value="1"/>
</dbReference>
<accession>A0A2P1C8E7</accession>
<dbReference type="AlphaFoldDB" id="A0A2P1C8E7"/>
<dbReference type="SMART" id="SM00034">
    <property type="entry name" value="CLECT"/>
    <property type="match status" value="1"/>
</dbReference>
<feature type="chain" id="PRO_5036320781" evidence="3">
    <location>
        <begin position="28"/>
        <end position="325"/>
    </location>
</feature>
<dbReference type="PROSITE" id="PS01180">
    <property type="entry name" value="CUB"/>
    <property type="match status" value="1"/>
</dbReference>
<organism evidence="6">
    <name type="scientific">Stichopus japonicus</name>
    <name type="common">Sea cucumber</name>
    <dbReference type="NCBI Taxonomy" id="307972"/>
    <lineage>
        <taxon>Eukaryota</taxon>
        <taxon>Metazoa</taxon>
        <taxon>Echinodermata</taxon>
        <taxon>Eleutherozoa</taxon>
        <taxon>Echinozoa</taxon>
        <taxon>Holothuroidea</taxon>
        <taxon>Aspidochirotacea</taxon>
        <taxon>Aspidochirotida</taxon>
        <taxon>Stichopodidae</taxon>
        <taxon>Apostichopus</taxon>
    </lineage>
</organism>
<dbReference type="InterPro" id="IPR000859">
    <property type="entry name" value="CUB_dom"/>
</dbReference>
<dbReference type="SMR" id="A0A2P1C8E7"/>
<sequence>MAPGFTDVTSFTGLLVAVLFLIQLGQAKMAFKCEDGALSLPMSQVCNHMWDCPDGSDELPHRNCPSMGPGQTVHITSPGWPGKYPNNASVIWTFASEMGLPLLLQIVHFDLQRNYDFLVIGGASDPRDVTSVVKYRYGHDKYTDKPFEMYANLTGNDDLLKENIWRSEVSEMWMYFESDSTTANDGFQLILSTPNVCKPNWVYFEGSCYRLIDTVMQYSDAALYCSKASIGGHLAVIHSSQENDLVAMVTESNRAWIGASRKFHNSKEFFWINGDKKTFTNWRKLEPNNFSGKENCVEINYVRKGLWNDHFCIMKKPFVCEMPAL</sequence>
<dbReference type="SUPFAM" id="SSF49854">
    <property type="entry name" value="Spermadhesin, CUB domain"/>
    <property type="match status" value="1"/>
</dbReference>
<feature type="domain" description="C-type lectin" evidence="5">
    <location>
        <begin position="204"/>
        <end position="321"/>
    </location>
</feature>
<dbReference type="InterPro" id="IPR002172">
    <property type="entry name" value="LDrepeatLR_classA_rpt"/>
</dbReference>
<dbReference type="EMBL" id="KY807069">
    <property type="protein sequence ID" value="AVJ47489.1"/>
    <property type="molecule type" value="mRNA"/>
</dbReference>
<dbReference type="InterPro" id="IPR001304">
    <property type="entry name" value="C-type_lectin-like"/>
</dbReference>
<keyword evidence="1" id="KW-1015">Disulfide bond</keyword>
<dbReference type="SUPFAM" id="SSF57424">
    <property type="entry name" value="LDL receptor-like module"/>
    <property type="match status" value="1"/>
</dbReference>
<dbReference type="Pfam" id="PF00059">
    <property type="entry name" value="Lectin_C"/>
    <property type="match status" value="1"/>
</dbReference>
<dbReference type="CDD" id="cd00037">
    <property type="entry name" value="CLECT"/>
    <property type="match status" value="1"/>
</dbReference>
<feature type="signal peptide" evidence="3">
    <location>
        <begin position="1"/>
        <end position="27"/>
    </location>
</feature>
<dbReference type="PROSITE" id="PS00615">
    <property type="entry name" value="C_TYPE_LECTIN_1"/>
    <property type="match status" value="1"/>
</dbReference>
<dbReference type="InterPro" id="IPR018378">
    <property type="entry name" value="C-type_lectin_CS"/>
</dbReference>
<evidence type="ECO:0000259" key="4">
    <source>
        <dbReference type="PROSITE" id="PS01180"/>
    </source>
</evidence>
<dbReference type="EMBL" id="MG256388">
    <property type="protein sequence ID" value="AXM05368.1"/>
    <property type="molecule type" value="mRNA"/>
</dbReference>